<keyword evidence="3" id="KW-1185">Reference proteome</keyword>
<evidence type="ECO:0000256" key="1">
    <source>
        <dbReference type="SAM" id="MobiDB-lite"/>
    </source>
</evidence>
<accession>A0A0L6UNH2</accession>
<protein>
    <submittedName>
        <fullName evidence="2">Uncharacterized protein</fullName>
    </submittedName>
</protein>
<evidence type="ECO:0000313" key="3">
    <source>
        <dbReference type="Proteomes" id="UP000037035"/>
    </source>
</evidence>
<sequence>MHSLQTFTRAIMGLASTAKPEELPTLASADEKASWANWREQSKEAIKQKLQEKSEKHPNANQQELELIRKDTLEGLKARLKGVTFRGAPLISASAVSIHVKRDVEADLAKHGFHRFTFDWNTPSARDCLWNMLTVDIIMRHWLPWAKQMQVEVLEDALLGIKKGGPNSGSCCINQKAHSVCQNNQEEEIANLHADTFLELYPSKKILAHLLQDPDAVSDFDKESPNALPQRIKTIWRSDFAKNIIRCLDRVALHRAKMPQKKMSVRGLLERDSTRDRTEEEAEVQLVPQRFPRDGYSPKYLEAVGDFQAEHLSSEAMGLKDLLTKMVSKTYRKNGGTGDNNALVVAEAGPSTSTSPEVQMSI</sequence>
<dbReference type="VEuPathDB" id="FungiDB:VP01_5070g2"/>
<feature type="region of interest" description="Disordered" evidence="1">
    <location>
        <begin position="333"/>
        <end position="362"/>
    </location>
</feature>
<dbReference type="Proteomes" id="UP000037035">
    <property type="component" value="Unassembled WGS sequence"/>
</dbReference>
<dbReference type="AlphaFoldDB" id="A0A0L6UNH2"/>
<dbReference type="EMBL" id="LAVV01010243">
    <property type="protein sequence ID" value="KNZ49350.1"/>
    <property type="molecule type" value="Genomic_DNA"/>
</dbReference>
<organism evidence="2 3">
    <name type="scientific">Puccinia sorghi</name>
    <dbReference type="NCBI Taxonomy" id="27349"/>
    <lineage>
        <taxon>Eukaryota</taxon>
        <taxon>Fungi</taxon>
        <taxon>Dikarya</taxon>
        <taxon>Basidiomycota</taxon>
        <taxon>Pucciniomycotina</taxon>
        <taxon>Pucciniomycetes</taxon>
        <taxon>Pucciniales</taxon>
        <taxon>Pucciniaceae</taxon>
        <taxon>Puccinia</taxon>
    </lineage>
</organism>
<feature type="region of interest" description="Disordered" evidence="1">
    <location>
        <begin position="264"/>
        <end position="283"/>
    </location>
</feature>
<reference evidence="2 3" key="1">
    <citation type="submission" date="2015-08" db="EMBL/GenBank/DDBJ databases">
        <title>Next Generation Sequencing and Analysis of the Genome of Puccinia sorghi L Schw, the Causal Agent of Maize Common Rust.</title>
        <authorList>
            <person name="Rochi L."/>
            <person name="Burguener G."/>
            <person name="Darino M."/>
            <person name="Turjanski A."/>
            <person name="Kreff E."/>
            <person name="Dieguez M.J."/>
            <person name="Sacco F."/>
        </authorList>
    </citation>
    <scope>NUCLEOTIDE SEQUENCE [LARGE SCALE GENOMIC DNA]</scope>
    <source>
        <strain evidence="2 3">RO10H11247</strain>
    </source>
</reference>
<name>A0A0L6UNH2_9BASI</name>
<proteinExistence type="predicted"/>
<feature type="compositionally biased region" description="Basic and acidic residues" evidence="1">
    <location>
        <begin position="268"/>
        <end position="278"/>
    </location>
</feature>
<dbReference type="OrthoDB" id="2500748at2759"/>
<gene>
    <name evidence="2" type="ORF">VP01_5070g2</name>
</gene>
<evidence type="ECO:0000313" key="2">
    <source>
        <dbReference type="EMBL" id="KNZ49350.1"/>
    </source>
</evidence>
<feature type="compositionally biased region" description="Polar residues" evidence="1">
    <location>
        <begin position="350"/>
        <end position="362"/>
    </location>
</feature>
<comment type="caution">
    <text evidence="2">The sequence shown here is derived from an EMBL/GenBank/DDBJ whole genome shotgun (WGS) entry which is preliminary data.</text>
</comment>